<keyword evidence="2" id="KW-1185">Reference proteome</keyword>
<proteinExistence type="predicted"/>
<organism evidence="1 2">
    <name type="scientific">Pyropia yezoensis</name>
    <name type="common">Susabi-nori</name>
    <name type="synonym">Porphyra yezoensis</name>
    <dbReference type="NCBI Taxonomy" id="2788"/>
    <lineage>
        <taxon>Eukaryota</taxon>
        <taxon>Rhodophyta</taxon>
        <taxon>Bangiophyceae</taxon>
        <taxon>Bangiales</taxon>
        <taxon>Bangiaceae</taxon>
        <taxon>Pyropia</taxon>
    </lineage>
</organism>
<dbReference type="EMBL" id="CM020618">
    <property type="protein sequence ID" value="KAK1860709.1"/>
    <property type="molecule type" value="Genomic_DNA"/>
</dbReference>
<protein>
    <submittedName>
        <fullName evidence="1">Uncharacterized protein</fullName>
    </submittedName>
</protein>
<dbReference type="Proteomes" id="UP000798662">
    <property type="component" value="Chromosome 1"/>
</dbReference>
<evidence type="ECO:0000313" key="1">
    <source>
        <dbReference type="EMBL" id="KAK1860709.1"/>
    </source>
</evidence>
<gene>
    <name evidence="1" type="ORF">I4F81_003297</name>
</gene>
<comment type="caution">
    <text evidence="1">The sequence shown here is derived from an EMBL/GenBank/DDBJ whole genome shotgun (WGS) entry which is preliminary data.</text>
</comment>
<accession>A0ACC3BSN2</accession>
<evidence type="ECO:0000313" key="2">
    <source>
        <dbReference type="Proteomes" id="UP000798662"/>
    </source>
</evidence>
<sequence length="191" mass="19741">MTDAVGAGAAAAAAEGVVAASAAAGAAAAPAPPLSAMLRAVSSAPPGRPVSAISTRPSSGLVRGGCTTPQRRRWCRWRGRRRPHRWSVLPGGGCQVDATSVATRRCGRQAPAAEPPPLSSSARAARDSCALPGAPDTPRPTPAPPPLSHSLQGWMDNCAGAHRRRDQPTQHGHWVLYCRAGRAVYGSVRRL</sequence>
<name>A0ACC3BSN2_PYRYE</name>
<reference evidence="1" key="1">
    <citation type="submission" date="2019-11" db="EMBL/GenBank/DDBJ databases">
        <title>Nori genome reveals adaptations in red seaweeds to the harsh intertidal environment.</title>
        <authorList>
            <person name="Wang D."/>
            <person name="Mao Y."/>
        </authorList>
    </citation>
    <scope>NUCLEOTIDE SEQUENCE</scope>
    <source>
        <tissue evidence="1">Gametophyte</tissue>
    </source>
</reference>